<dbReference type="FunCoup" id="Q755U7">
    <property type="interactions" value="780"/>
</dbReference>
<dbReference type="InterPro" id="IPR002099">
    <property type="entry name" value="MutL/Mlh/PMS"/>
</dbReference>
<dbReference type="SMART" id="SM00853">
    <property type="entry name" value="MutL_C"/>
    <property type="match status" value="1"/>
</dbReference>
<dbReference type="Gene3D" id="3.30.1370.100">
    <property type="entry name" value="MutL, C-terminal domain, regulatory subdomain"/>
    <property type="match status" value="1"/>
</dbReference>
<organism evidence="7 8">
    <name type="scientific">Eremothecium gossypii (strain ATCC 10895 / CBS 109.51 / FGSC 9923 / NRRL Y-1056)</name>
    <name type="common">Yeast</name>
    <name type="synonym">Ashbya gossypii</name>
    <dbReference type="NCBI Taxonomy" id="284811"/>
    <lineage>
        <taxon>Eukaryota</taxon>
        <taxon>Fungi</taxon>
        <taxon>Dikarya</taxon>
        <taxon>Ascomycota</taxon>
        <taxon>Saccharomycotina</taxon>
        <taxon>Saccharomycetes</taxon>
        <taxon>Saccharomycetales</taxon>
        <taxon>Saccharomycetaceae</taxon>
        <taxon>Eremothecium</taxon>
    </lineage>
</organism>
<name>Q755U7_EREGS</name>
<keyword evidence="8" id="KW-1185">Reference proteome</keyword>
<feature type="region of interest" description="Disordered" evidence="4">
    <location>
        <begin position="455"/>
        <end position="485"/>
    </location>
</feature>
<evidence type="ECO:0000256" key="2">
    <source>
        <dbReference type="ARBA" id="ARBA00022763"/>
    </source>
</evidence>
<evidence type="ECO:0000313" key="8">
    <source>
        <dbReference type="Proteomes" id="UP000000591"/>
    </source>
</evidence>
<dbReference type="InterPro" id="IPR014762">
    <property type="entry name" value="DNA_mismatch_repair_CS"/>
</dbReference>
<dbReference type="AlphaFoldDB" id="Q755U7"/>
<dbReference type="InterPro" id="IPR013507">
    <property type="entry name" value="DNA_mismatch_S5_2-like"/>
</dbReference>
<dbReference type="GO" id="GO:0030983">
    <property type="term" value="F:mismatched DNA binding"/>
    <property type="evidence" value="ECO:0007669"/>
    <property type="project" value="InterPro"/>
</dbReference>
<dbReference type="SUPFAM" id="SSF54211">
    <property type="entry name" value="Ribosomal protein S5 domain 2-like"/>
    <property type="match status" value="1"/>
</dbReference>
<feature type="domain" description="DNA mismatch repair protein S5" evidence="6">
    <location>
        <begin position="216"/>
        <end position="358"/>
    </location>
</feature>
<dbReference type="GeneID" id="4621495"/>
<dbReference type="GO" id="GO:0016887">
    <property type="term" value="F:ATP hydrolysis activity"/>
    <property type="evidence" value="ECO:0000318"/>
    <property type="project" value="GO_Central"/>
</dbReference>
<dbReference type="InterPro" id="IPR038973">
    <property type="entry name" value="MutL/Mlh/Pms-like"/>
</dbReference>
<sequence length="903" mass="101708">MSGKINAINQADVHRITSGQVIIDLVAAVKEVVENSLDAHADKLEITFRNYGLEAIECADNGDGIPDSNFDSLALKHHTSKIEEFEDLTRVTTFGFRGEALASICAMASLTVITTQKGPKAHKLEYDSHGRLVKKTVTSRNKGTTVQLRHLFNNMPVRKKEFVRNFKKQFGKCVTLLQSYALLSENCRLSIFNVNAAGSKSLLLSTPGRNDISKNILTVFGSDGMHGLQKVGLHLDLNEYKEKMLKKYSEDSTLDDADHRIAVTGYISRASFGCGRSGKDRQFIYINKRPVDYPQVLKCCNDIYRSFNNVQYPVIILNFELSPQFVDVNVTPDKRTVLLHNEEYVLQSLAEKLDGHFNEQELMLPKSLPSLPVPHQDSELKVKRRKLVPSQELIGTFEDDHLHNTTTCSEITACSQPMEEESSVIVAIDDIDECDTSSAQVLDPSVEPPTEIEPATPAEILPQPDVPVPAKPAAKTTGRTTRSTQRTLNAYLHKSPEPMAYSQSQEPSKEPVLISIGSKTLEETAQLENNKLLFVQDPTNEDPSSPKRETYLTTRDMHARRDVGTEDELEPGNRTYAEESQEDMSDRAAPLEFMSDKKSRPCNSCSAENEDSTFGGTAPPESQRTQSVPDRKPLVGNALPETQCLVTCINANLEKIVETMQVISEQDRSSNHTTSYSRNEDFEDAINAENYLTLTVSKRDFKEMSIIGQFNLGFIIVARRAENKHDLFIVDQHASDEKYNFENLQKSTVFNSQHLIKPLTVELSVIDELLVLENLPLFKKNGFKIRVNEAQKQGSRIELTGMPTSKQTIFDIEDFYELLSLLKECDGVNKNSIACSKIRSMFAMRACRMSIMIGKPLTRRTMTEVVRKLSELDKPWNCPHGRPTMRHLMELKDWKSFQDDYDF</sequence>
<dbReference type="InterPro" id="IPR020568">
    <property type="entry name" value="Ribosomal_Su5_D2-typ_SF"/>
</dbReference>
<evidence type="ECO:0000313" key="7">
    <source>
        <dbReference type="EMBL" id="AAS53100.1"/>
    </source>
</evidence>
<proteinExistence type="inferred from homology"/>
<gene>
    <name evidence="7" type="ORF">AGOS_AER421W</name>
</gene>
<reference evidence="8" key="2">
    <citation type="journal article" date="2013" name="G3 (Bethesda)">
        <title>Genomes of Ashbya fungi isolated from insects reveal four mating-type loci, numerous translocations, lack of transposons, and distinct gene duplications.</title>
        <authorList>
            <person name="Dietrich F.S."/>
            <person name="Voegeli S."/>
            <person name="Kuo S."/>
            <person name="Philippsen P."/>
        </authorList>
    </citation>
    <scope>GENOME REANNOTATION</scope>
    <source>
        <strain evidence="8">ATCC 10895 / CBS 109.51 / FGSC 9923 / NRRL Y-1056</strain>
    </source>
</reference>
<dbReference type="PANTHER" id="PTHR10073">
    <property type="entry name" value="DNA MISMATCH REPAIR PROTEIN MLH, PMS, MUTL"/>
    <property type="match status" value="1"/>
</dbReference>
<dbReference type="Pfam" id="PF01119">
    <property type="entry name" value="DNA_mis_repair"/>
    <property type="match status" value="1"/>
</dbReference>
<feature type="domain" description="MutL C-terminal dimerisation" evidence="5">
    <location>
        <begin position="706"/>
        <end position="857"/>
    </location>
</feature>
<dbReference type="PANTHER" id="PTHR10073:SF52">
    <property type="entry name" value="MISMATCH REPAIR ENDONUCLEASE PMS2"/>
    <property type="match status" value="1"/>
</dbReference>
<protein>
    <recommendedName>
        <fullName evidence="3">DNA mismatch repair protein PMS1</fullName>
    </recommendedName>
</protein>
<dbReference type="FunFam" id="3.30.1370.100:FF:000001">
    <property type="entry name" value="Mismatch repair endonuclease pms1, putative"/>
    <property type="match status" value="1"/>
</dbReference>
<dbReference type="eggNOG" id="KOG1978">
    <property type="taxonomic scope" value="Eukaryota"/>
</dbReference>
<reference evidence="7 8" key="1">
    <citation type="journal article" date="2004" name="Science">
        <title>The Ashbya gossypii genome as a tool for mapping the ancient Saccharomyces cerevisiae genome.</title>
        <authorList>
            <person name="Dietrich F.S."/>
            <person name="Voegeli S."/>
            <person name="Brachat S."/>
            <person name="Lerch A."/>
            <person name="Gates K."/>
            <person name="Steiner S."/>
            <person name="Mohr C."/>
            <person name="Pohlmann R."/>
            <person name="Luedi P."/>
            <person name="Choi S."/>
            <person name="Wing R.A."/>
            <person name="Flavier A."/>
            <person name="Gaffney T.D."/>
            <person name="Philippsen P."/>
        </authorList>
    </citation>
    <scope>NUCLEOTIDE SEQUENCE [LARGE SCALE GENOMIC DNA]</scope>
    <source>
        <strain evidence="8">ATCC 10895 / CBS 109.51 / FGSC 9923 / NRRL Y-1056</strain>
    </source>
</reference>
<dbReference type="PROSITE" id="PS00058">
    <property type="entry name" value="DNA_MISMATCH_REPAIR_1"/>
    <property type="match status" value="1"/>
</dbReference>
<dbReference type="OrthoDB" id="10263226at2759"/>
<evidence type="ECO:0000256" key="1">
    <source>
        <dbReference type="ARBA" id="ARBA00006082"/>
    </source>
</evidence>
<keyword evidence="2" id="KW-0227">DNA damage</keyword>
<evidence type="ECO:0000256" key="3">
    <source>
        <dbReference type="ARBA" id="ARBA00070941"/>
    </source>
</evidence>
<dbReference type="OMA" id="SFNNVQY"/>
<accession>Q755U7</accession>
<evidence type="ECO:0000259" key="5">
    <source>
        <dbReference type="SMART" id="SM00853"/>
    </source>
</evidence>
<dbReference type="GO" id="GO:0140664">
    <property type="term" value="F:ATP-dependent DNA damage sensor activity"/>
    <property type="evidence" value="ECO:0007669"/>
    <property type="project" value="InterPro"/>
</dbReference>
<dbReference type="KEGG" id="ago:AGOS_AER421W"/>
<dbReference type="InterPro" id="IPR042121">
    <property type="entry name" value="MutL_C_regsub"/>
</dbReference>
<dbReference type="SUPFAM" id="SSF55874">
    <property type="entry name" value="ATPase domain of HSP90 chaperone/DNA topoisomerase II/histidine kinase"/>
    <property type="match status" value="1"/>
</dbReference>
<dbReference type="Gene3D" id="3.30.230.10">
    <property type="match status" value="1"/>
</dbReference>
<dbReference type="GO" id="GO:0000710">
    <property type="term" value="P:meiotic mismatch repair"/>
    <property type="evidence" value="ECO:0007669"/>
    <property type="project" value="UniProtKB-ARBA"/>
</dbReference>
<dbReference type="CDD" id="cd03484">
    <property type="entry name" value="MutL_Trans_hPMS_2_like"/>
    <property type="match status" value="1"/>
</dbReference>
<dbReference type="InParanoid" id="Q755U7"/>
<dbReference type="Gene3D" id="3.30.1540.20">
    <property type="entry name" value="MutL, C-terminal domain, dimerisation subdomain"/>
    <property type="match status" value="1"/>
</dbReference>
<feature type="compositionally biased region" description="Low complexity" evidence="4">
    <location>
        <begin position="471"/>
        <end position="485"/>
    </location>
</feature>
<dbReference type="GO" id="GO:0006298">
    <property type="term" value="P:mismatch repair"/>
    <property type="evidence" value="ECO:0000318"/>
    <property type="project" value="GO_Central"/>
</dbReference>
<dbReference type="Proteomes" id="UP000000591">
    <property type="component" value="Chromosome V"/>
</dbReference>
<dbReference type="SMART" id="SM01340">
    <property type="entry name" value="DNA_mis_repair"/>
    <property type="match status" value="1"/>
</dbReference>
<dbReference type="InterPro" id="IPR037198">
    <property type="entry name" value="MutL_C_sf"/>
</dbReference>
<dbReference type="NCBIfam" id="TIGR00585">
    <property type="entry name" value="mutl"/>
    <property type="match status" value="1"/>
</dbReference>
<dbReference type="SUPFAM" id="SSF118116">
    <property type="entry name" value="DNA mismatch repair protein MutL"/>
    <property type="match status" value="1"/>
</dbReference>
<dbReference type="Pfam" id="PF13589">
    <property type="entry name" value="HATPase_c_3"/>
    <property type="match status" value="1"/>
</dbReference>
<evidence type="ECO:0000259" key="6">
    <source>
        <dbReference type="SMART" id="SM01340"/>
    </source>
</evidence>
<feature type="compositionally biased region" description="Polar residues" evidence="4">
    <location>
        <begin position="601"/>
        <end position="628"/>
    </location>
</feature>
<dbReference type="Pfam" id="PF08676">
    <property type="entry name" value="MutL_C"/>
    <property type="match status" value="1"/>
</dbReference>
<dbReference type="InterPro" id="IPR036890">
    <property type="entry name" value="HATPase_C_sf"/>
</dbReference>
<feature type="region of interest" description="Disordered" evidence="4">
    <location>
        <begin position="533"/>
        <end position="635"/>
    </location>
</feature>
<dbReference type="HOGENOM" id="CLU_004131_0_2_1"/>
<dbReference type="InterPro" id="IPR042120">
    <property type="entry name" value="MutL_C_dimsub"/>
</dbReference>
<dbReference type="EMBL" id="AE016818">
    <property type="protein sequence ID" value="AAS53100.1"/>
    <property type="molecule type" value="Genomic_DNA"/>
</dbReference>
<dbReference type="InterPro" id="IPR014721">
    <property type="entry name" value="Ribsml_uS5_D2-typ_fold_subgr"/>
</dbReference>
<dbReference type="STRING" id="284811.Q755U7"/>
<feature type="compositionally biased region" description="Basic and acidic residues" evidence="4">
    <location>
        <begin position="544"/>
        <end position="564"/>
    </location>
</feature>
<dbReference type="Gene3D" id="3.30.565.10">
    <property type="entry name" value="Histidine kinase-like ATPase, C-terminal domain"/>
    <property type="match status" value="1"/>
</dbReference>
<dbReference type="FunFam" id="3.30.230.10:FF:000070">
    <property type="entry name" value="mismatch repair endonuclease PMS2"/>
    <property type="match status" value="1"/>
</dbReference>
<dbReference type="GO" id="GO:0005524">
    <property type="term" value="F:ATP binding"/>
    <property type="evidence" value="ECO:0007669"/>
    <property type="project" value="InterPro"/>
</dbReference>
<comment type="similarity">
    <text evidence="1">Belongs to the DNA mismatch repair MutL/HexB family.</text>
</comment>
<evidence type="ECO:0000256" key="4">
    <source>
        <dbReference type="SAM" id="MobiDB-lite"/>
    </source>
</evidence>
<dbReference type="RefSeq" id="NP_985276.1">
    <property type="nucleotide sequence ID" value="NM_210630.1"/>
</dbReference>
<dbReference type="GO" id="GO:0032389">
    <property type="term" value="C:MutLalpha complex"/>
    <property type="evidence" value="ECO:0000318"/>
    <property type="project" value="GO_Central"/>
</dbReference>
<dbReference type="InterPro" id="IPR014790">
    <property type="entry name" value="MutL_C"/>
</dbReference>
<dbReference type="FunFam" id="3.30.565.10:FF:000014">
    <property type="entry name" value="Mismatch repair endonuclease pms1, putative"/>
    <property type="match status" value="1"/>
</dbReference>
<dbReference type="CDD" id="cd16926">
    <property type="entry name" value="HATPase_MutL-MLH-PMS-like"/>
    <property type="match status" value="1"/>
</dbReference>